<dbReference type="PANTHER" id="PTHR11364">
    <property type="entry name" value="THIOSULFATE SULFERTANSFERASE"/>
    <property type="match status" value="1"/>
</dbReference>
<evidence type="ECO:0000313" key="4">
    <source>
        <dbReference type="EMBL" id="QTX04053.1"/>
    </source>
</evidence>
<protein>
    <submittedName>
        <fullName evidence="4">Sulfurtransferase</fullName>
    </submittedName>
</protein>
<evidence type="ECO:0000256" key="2">
    <source>
        <dbReference type="ARBA" id="ARBA00022737"/>
    </source>
</evidence>
<dbReference type="PROSITE" id="PS50206">
    <property type="entry name" value="RHODANESE_3"/>
    <property type="match status" value="2"/>
</dbReference>
<evidence type="ECO:0000256" key="1">
    <source>
        <dbReference type="ARBA" id="ARBA00022679"/>
    </source>
</evidence>
<proteinExistence type="predicted"/>
<feature type="domain" description="Rhodanese" evidence="3">
    <location>
        <begin position="54"/>
        <end position="145"/>
    </location>
</feature>
<dbReference type="RefSeq" id="WP_210897263.1">
    <property type="nucleotide sequence ID" value="NZ_CP071696.1"/>
</dbReference>
<keyword evidence="1" id="KW-0808">Transferase</keyword>
<dbReference type="PANTHER" id="PTHR11364:SF27">
    <property type="entry name" value="SULFURTRANSFERASE"/>
    <property type="match status" value="1"/>
</dbReference>
<dbReference type="InterPro" id="IPR045078">
    <property type="entry name" value="TST/MPST-like"/>
</dbReference>
<dbReference type="SMART" id="SM00450">
    <property type="entry name" value="RHOD"/>
    <property type="match status" value="2"/>
</dbReference>
<sequence length="284" mass="29407">MADLELFTPLVSTQWLADHQGAETLVVLDATVLGVKGESGLSWLSGLDRYLIDGHVPDARFADLLEEFSDPSGSFGFPRPDAEGFVRAARGLGIDDGSTVVVYDSGQGQWAARLWWIFRSFGFERVAVLDGGLGAWRAEGRGLETGYVAPGTAGALTVEEQPGRWADVAEVEAIVAGTATGTLVCALPAGATSAGGSAARIPGSGTIPFAATIDRQTGLHRPAAELAELRPADERVVVYCGSGIAAAGTAFALELAGHRGVAVYDGSLNEWLADPARPVAADAA</sequence>
<organism evidence="4 5">
    <name type="scientific">Agromyces archimandritae</name>
    <dbReference type="NCBI Taxonomy" id="2781962"/>
    <lineage>
        <taxon>Bacteria</taxon>
        <taxon>Bacillati</taxon>
        <taxon>Actinomycetota</taxon>
        <taxon>Actinomycetes</taxon>
        <taxon>Micrococcales</taxon>
        <taxon>Microbacteriaceae</taxon>
        <taxon>Agromyces</taxon>
    </lineage>
</organism>
<dbReference type="CDD" id="cd01448">
    <property type="entry name" value="TST_Repeat_1"/>
    <property type="match status" value="1"/>
</dbReference>
<dbReference type="Proteomes" id="UP000671914">
    <property type="component" value="Chromosome"/>
</dbReference>
<dbReference type="GO" id="GO:0004792">
    <property type="term" value="F:thiosulfate-cyanide sulfurtransferase activity"/>
    <property type="evidence" value="ECO:0007669"/>
    <property type="project" value="TreeGrafter"/>
</dbReference>
<keyword evidence="5" id="KW-1185">Reference proteome</keyword>
<dbReference type="InterPro" id="IPR001763">
    <property type="entry name" value="Rhodanese-like_dom"/>
</dbReference>
<reference evidence="4" key="1">
    <citation type="submission" date="2021-03" db="EMBL/GenBank/DDBJ databases">
        <title>Agromyces archimandritus sp. nov., isolated from the cockroach Archimandrita tessellata.</title>
        <authorList>
            <person name="Guzman J."/>
            <person name="Ortuzar M."/>
            <person name="Poehlein A."/>
            <person name="Daniel R."/>
            <person name="Trujillo M."/>
            <person name="Vilcinskas A."/>
        </authorList>
    </citation>
    <scope>NUCLEOTIDE SEQUENCE</scope>
    <source>
        <strain evidence="4">G127AT</strain>
    </source>
</reference>
<evidence type="ECO:0000259" key="3">
    <source>
        <dbReference type="PROSITE" id="PS50206"/>
    </source>
</evidence>
<dbReference type="InterPro" id="IPR036873">
    <property type="entry name" value="Rhodanese-like_dom_sf"/>
</dbReference>
<accession>A0A975FK73</accession>
<feature type="domain" description="Rhodanese" evidence="3">
    <location>
        <begin position="198"/>
        <end position="280"/>
    </location>
</feature>
<dbReference type="AlphaFoldDB" id="A0A975FK73"/>
<dbReference type="SUPFAM" id="SSF52821">
    <property type="entry name" value="Rhodanese/Cell cycle control phosphatase"/>
    <property type="match status" value="2"/>
</dbReference>
<keyword evidence="2" id="KW-0677">Repeat</keyword>
<dbReference type="Pfam" id="PF00581">
    <property type="entry name" value="Rhodanese"/>
    <property type="match status" value="2"/>
</dbReference>
<dbReference type="KEGG" id="aarc:G127AT_12230"/>
<dbReference type="Gene3D" id="3.40.250.10">
    <property type="entry name" value="Rhodanese-like domain"/>
    <property type="match status" value="2"/>
</dbReference>
<evidence type="ECO:0000313" key="5">
    <source>
        <dbReference type="Proteomes" id="UP000671914"/>
    </source>
</evidence>
<name>A0A975FK73_9MICO</name>
<gene>
    <name evidence="4" type="ORF">G127AT_12230</name>
</gene>
<dbReference type="EMBL" id="CP071696">
    <property type="protein sequence ID" value="QTX04053.1"/>
    <property type="molecule type" value="Genomic_DNA"/>
</dbReference>